<gene>
    <name evidence="2" type="ORF">ENM78_02715</name>
</gene>
<reference evidence="2" key="1">
    <citation type="journal article" date="2020" name="mSystems">
        <title>Genome- and Community-Level Interaction Insights into Carbon Utilization and Element Cycling Functions of Hydrothermarchaeota in Hydrothermal Sediment.</title>
        <authorList>
            <person name="Zhou Z."/>
            <person name="Liu Y."/>
            <person name="Xu W."/>
            <person name="Pan J."/>
            <person name="Luo Z.H."/>
            <person name="Li M."/>
        </authorList>
    </citation>
    <scope>NUCLEOTIDE SEQUENCE [LARGE SCALE GENOMIC DNA]</scope>
    <source>
        <strain evidence="2">SpSt-1116</strain>
    </source>
</reference>
<dbReference type="InterPro" id="IPR002912">
    <property type="entry name" value="ACT_dom"/>
</dbReference>
<dbReference type="SUPFAM" id="SSF111126">
    <property type="entry name" value="Ligand-binding domain in the NO signalling and Golgi transport"/>
    <property type="match status" value="1"/>
</dbReference>
<sequence>MGILHEILGVISNSGFFIRHLAHSEMSSNEVINVFVVLDLARSSPKISLEELVERLKGVDGVLEVSPCGKYGKTVYTLKLFPLRVAGRRAIGLCYPTMCALTQGLEETLGKTAASLVAVHVGTAIGRAWYRLSQGVFSFSSVSDTIEFLRAQMAAIGWGLVEDYKVFGNKIAITIRDPWELEVSQSSEDPVVLRNVIKGFYSELLGRDTEVETVSSERVGGHWFVTVVVRRSG</sequence>
<dbReference type="InterPro" id="IPR045865">
    <property type="entry name" value="ACT-like_dom_sf"/>
</dbReference>
<proteinExistence type="predicted"/>
<dbReference type="PROSITE" id="PS51671">
    <property type="entry name" value="ACT"/>
    <property type="match status" value="1"/>
</dbReference>
<dbReference type="AlphaFoldDB" id="A0A7J3ZKD7"/>
<evidence type="ECO:0000259" key="1">
    <source>
        <dbReference type="PROSITE" id="PS51671"/>
    </source>
</evidence>
<dbReference type="CDD" id="cd02116">
    <property type="entry name" value="ACT"/>
    <property type="match status" value="1"/>
</dbReference>
<dbReference type="InterPro" id="IPR024096">
    <property type="entry name" value="NO_sig/Golgi_transp_ligand-bd"/>
</dbReference>
<comment type="caution">
    <text evidence="2">The sequence shown here is derived from an EMBL/GenBank/DDBJ whole genome shotgun (WGS) entry which is preliminary data.</text>
</comment>
<organism evidence="2">
    <name type="scientific">Fervidicoccus fontis</name>
    <dbReference type="NCBI Taxonomy" id="683846"/>
    <lineage>
        <taxon>Archaea</taxon>
        <taxon>Thermoproteota</taxon>
        <taxon>Thermoprotei</taxon>
        <taxon>Fervidicoccales</taxon>
        <taxon>Fervidicoccaceae</taxon>
        <taxon>Fervidicoccus</taxon>
    </lineage>
</organism>
<dbReference type="EMBL" id="DRZC01000033">
    <property type="protein sequence ID" value="HHQ80362.1"/>
    <property type="molecule type" value="Genomic_DNA"/>
</dbReference>
<protein>
    <recommendedName>
        <fullName evidence="1">ACT domain-containing protein</fullName>
    </recommendedName>
</protein>
<accession>A0A7J3ZKD7</accession>
<name>A0A7J3ZKD7_9CREN</name>
<evidence type="ECO:0000313" key="2">
    <source>
        <dbReference type="EMBL" id="HHQ80362.1"/>
    </source>
</evidence>
<feature type="domain" description="ACT" evidence="1">
    <location>
        <begin position="1"/>
        <end position="70"/>
    </location>
</feature>
<dbReference type="SUPFAM" id="SSF55021">
    <property type="entry name" value="ACT-like"/>
    <property type="match status" value="1"/>
</dbReference>